<gene>
    <name evidence="2" type="ORF">PIL02S_05738</name>
</gene>
<keyword evidence="1" id="KW-0472">Membrane</keyword>
<dbReference type="EMBL" id="PRLG01000029">
    <property type="protein sequence ID" value="PYY26343.1"/>
    <property type="molecule type" value="Genomic_DNA"/>
</dbReference>
<keyword evidence="1" id="KW-0812">Transmembrane</keyword>
<feature type="transmembrane region" description="Helical" evidence="1">
    <location>
        <begin position="6"/>
        <end position="30"/>
    </location>
</feature>
<accession>A0A2W0C1W7</accession>
<evidence type="ECO:0000313" key="3">
    <source>
        <dbReference type="Proteomes" id="UP000247459"/>
    </source>
</evidence>
<comment type="caution">
    <text evidence="2">The sequence shown here is derived from an EMBL/GenBank/DDBJ whole genome shotgun (WGS) entry which is preliminary data.</text>
</comment>
<protein>
    <submittedName>
        <fullName evidence="2">Uncharacterized protein</fullName>
    </submittedName>
</protein>
<reference evidence="2 3" key="1">
    <citation type="submission" date="2018-01" db="EMBL/GenBank/DDBJ databases">
        <title>Genome sequence of the PGP bacterium Paenibacillus illinoisensis E3.</title>
        <authorList>
            <person name="Rolli E."/>
            <person name="Marasco R."/>
            <person name="Bessem C."/>
            <person name="Michoud G."/>
            <person name="Gaiarsa S."/>
            <person name="Borin S."/>
            <person name="Daffonchio D."/>
        </authorList>
    </citation>
    <scope>NUCLEOTIDE SEQUENCE [LARGE SCALE GENOMIC DNA]</scope>
    <source>
        <strain evidence="2 3">E3</strain>
    </source>
</reference>
<sequence length="130" mass="14364">MTTTLTIVIIGIVIVVFGLTTGLFLVLNVTKRLRTGQEKMQNKKEILSFGMPAEAIIQDIAETSSSMDGRPGVRLDLLVTQEDGQTFQTIVKTYIPIIHVPKFQRGSVIDVKYIEDGAVKKVEVVDAYIP</sequence>
<dbReference type="Proteomes" id="UP000247459">
    <property type="component" value="Unassembled WGS sequence"/>
</dbReference>
<proteinExistence type="predicted"/>
<keyword evidence="1" id="KW-1133">Transmembrane helix</keyword>
<dbReference type="OrthoDB" id="2664158at2"/>
<dbReference type="AlphaFoldDB" id="A0A2W0C1W7"/>
<dbReference type="RefSeq" id="WP_110822337.1">
    <property type="nucleotide sequence ID" value="NZ_PRLG01000029.1"/>
</dbReference>
<name>A0A2W0C1W7_9BACL</name>
<evidence type="ECO:0000256" key="1">
    <source>
        <dbReference type="SAM" id="Phobius"/>
    </source>
</evidence>
<organism evidence="2 3">
    <name type="scientific">Paenibacillus illinoisensis</name>
    <dbReference type="NCBI Taxonomy" id="59845"/>
    <lineage>
        <taxon>Bacteria</taxon>
        <taxon>Bacillati</taxon>
        <taxon>Bacillota</taxon>
        <taxon>Bacilli</taxon>
        <taxon>Bacillales</taxon>
        <taxon>Paenibacillaceae</taxon>
        <taxon>Paenibacillus</taxon>
    </lineage>
</organism>
<evidence type="ECO:0000313" key="2">
    <source>
        <dbReference type="EMBL" id="PYY26343.1"/>
    </source>
</evidence>